<evidence type="ECO:0000313" key="2">
    <source>
        <dbReference type="EMBL" id="BAG46868.1"/>
    </source>
</evidence>
<gene>
    <name evidence="2" type="ordered locus">BMULJ_05024</name>
</gene>
<name>A0A0H3KWU6_BURM1</name>
<keyword evidence="3" id="KW-1185">Reference proteome</keyword>
<sequence length="99" mass="9588">MNTDGWIVALVAAGAIASGVTPARAQSPMRMQVAQLARGAGGVQSMAPIAPMPEANGDTAIGGDAAAASEAGGPSALPSGKRPAACVGPESFCTLYFGS</sequence>
<feature type="compositionally biased region" description="Low complexity" evidence="1">
    <location>
        <begin position="55"/>
        <end position="80"/>
    </location>
</feature>
<dbReference type="EMBL" id="AP009386">
    <property type="protein sequence ID" value="BAG46868.1"/>
    <property type="molecule type" value="Genomic_DNA"/>
</dbReference>
<dbReference type="KEGG" id="bmu:Bmul_3493"/>
<organism evidence="2 3">
    <name type="scientific">Burkholderia multivorans (strain ATCC 17616 / 249)</name>
    <dbReference type="NCBI Taxonomy" id="395019"/>
    <lineage>
        <taxon>Bacteria</taxon>
        <taxon>Pseudomonadati</taxon>
        <taxon>Pseudomonadota</taxon>
        <taxon>Betaproteobacteria</taxon>
        <taxon>Burkholderiales</taxon>
        <taxon>Burkholderiaceae</taxon>
        <taxon>Burkholderia</taxon>
        <taxon>Burkholderia cepacia complex</taxon>
    </lineage>
</organism>
<dbReference type="HOGENOM" id="CLU_2314898_0_0_4"/>
<feature type="region of interest" description="Disordered" evidence="1">
    <location>
        <begin position="45"/>
        <end position="84"/>
    </location>
</feature>
<reference evidence="2 3" key="1">
    <citation type="submission" date="2007-04" db="EMBL/GenBank/DDBJ databases">
        <title>Complete genome sequence of Burkholderia multivorans ATCC 17616.</title>
        <authorList>
            <person name="Ohtsubo Y."/>
            <person name="Yamashita A."/>
            <person name="Kurokawa K."/>
            <person name="Takami H."/>
            <person name="Yuhara S."/>
            <person name="Nishiyama E."/>
            <person name="Endo R."/>
            <person name="Miyazaki R."/>
            <person name="Ono A."/>
            <person name="Yano K."/>
            <person name="Ito M."/>
            <person name="Sota M."/>
            <person name="Yuji N."/>
            <person name="Hattori M."/>
            <person name="Tsuda M."/>
        </authorList>
    </citation>
    <scope>NUCLEOTIDE SEQUENCE [LARGE SCALE GENOMIC DNA]</scope>
    <source>
        <strain evidence="3">ATCC 17616 / 249</strain>
    </source>
</reference>
<evidence type="ECO:0000256" key="1">
    <source>
        <dbReference type="SAM" id="MobiDB-lite"/>
    </source>
</evidence>
<dbReference type="RefSeq" id="WP_012216430.1">
    <property type="nucleotide sequence ID" value="NC_010086.1"/>
</dbReference>
<dbReference type="STRING" id="395019.BMULJ_05024"/>
<evidence type="ECO:0000313" key="3">
    <source>
        <dbReference type="Proteomes" id="UP000008815"/>
    </source>
</evidence>
<dbReference type="KEGG" id="bmj:BMULJ_05024"/>
<accession>A0A0H3KWU6</accession>
<dbReference type="Proteomes" id="UP000008815">
    <property type="component" value="Chromosome 2"/>
</dbReference>
<proteinExistence type="predicted"/>
<protein>
    <submittedName>
        <fullName evidence="2">Uncharacterized protein</fullName>
    </submittedName>
</protein>
<dbReference type="AlphaFoldDB" id="A0A0H3KWU6"/>